<dbReference type="EMBL" id="AWWV01006164">
    <property type="protein sequence ID" value="OMP02797.1"/>
    <property type="molecule type" value="Genomic_DNA"/>
</dbReference>
<proteinExistence type="predicted"/>
<protein>
    <submittedName>
        <fullName evidence="2">Uncharacterized protein</fullName>
    </submittedName>
</protein>
<dbReference type="Gramene" id="OMP02797">
    <property type="protein sequence ID" value="OMP02797"/>
    <property type="gene ID" value="CCACVL1_02692"/>
</dbReference>
<reference evidence="2 3" key="1">
    <citation type="submission" date="2013-09" db="EMBL/GenBank/DDBJ databases">
        <title>Corchorus capsularis genome sequencing.</title>
        <authorList>
            <person name="Alam M."/>
            <person name="Haque M.S."/>
            <person name="Islam M.S."/>
            <person name="Emdad E.M."/>
            <person name="Islam M.M."/>
            <person name="Ahmed B."/>
            <person name="Halim A."/>
            <person name="Hossen Q.M.M."/>
            <person name="Hossain M.Z."/>
            <person name="Ahmed R."/>
            <person name="Khan M.M."/>
            <person name="Islam R."/>
            <person name="Rashid M.M."/>
            <person name="Khan S.A."/>
            <person name="Rahman M.S."/>
            <person name="Alam M."/>
        </authorList>
    </citation>
    <scope>NUCLEOTIDE SEQUENCE [LARGE SCALE GENOMIC DNA]</scope>
    <source>
        <strain evidence="3">cv. CVL-1</strain>
        <tissue evidence="2">Whole seedling</tissue>
    </source>
</reference>
<keyword evidence="3" id="KW-1185">Reference proteome</keyword>
<accession>A0A1R3K6S1</accession>
<sequence>MATDQETHPDKITEQNKAMVAVDNKNSSKLR</sequence>
<evidence type="ECO:0000313" key="3">
    <source>
        <dbReference type="Proteomes" id="UP000188268"/>
    </source>
</evidence>
<dbReference type="AlphaFoldDB" id="A0A1R3K6S1"/>
<comment type="caution">
    <text evidence="2">The sequence shown here is derived from an EMBL/GenBank/DDBJ whole genome shotgun (WGS) entry which is preliminary data.</text>
</comment>
<name>A0A1R3K6S1_COCAP</name>
<dbReference type="Proteomes" id="UP000188268">
    <property type="component" value="Unassembled WGS sequence"/>
</dbReference>
<feature type="region of interest" description="Disordered" evidence="1">
    <location>
        <begin position="1"/>
        <end position="31"/>
    </location>
</feature>
<organism evidence="2 3">
    <name type="scientific">Corchorus capsularis</name>
    <name type="common">Jute</name>
    <dbReference type="NCBI Taxonomy" id="210143"/>
    <lineage>
        <taxon>Eukaryota</taxon>
        <taxon>Viridiplantae</taxon>
        <taxon>Streptophyta</taxon>
        <taxon>Embryophyta</taxon>
        <taxon>Tracheophyta</taxon>
        <taxon>Spermatophyta</taxon>
        <taxon>Magnoliopsida</taxon>
        <taxon>eudicotyledons</taxon>
        <taxon>Gunneridae</taxon>
        <taxon>Pentapetalae</taxon>
        <taxon>rosids</taxon>
        <taxon>malvids</taxon>
        <taxon>Malvales</taxon>
        <taxon>Malvaceae</taxon>
        <taxon>Grewioideae</taxon>
        <taxon>Apeibeae</taxon>
        <taxon>Corchorus</taxon>
    </lineage>
</organism>
<gene>
    <name evidence="2" type="ORF">CCACVL1_02692</name>
</gene>
<feature type="compositionally biased region" description="Basic and acidic residues" evidence="1">
    <location>
        <begin position="1"/>
        <end position="14"/>
    </location>
</feature>
<evidence type="ECO:0000256" key="1">
    <source>
        <dbReference type="SAM" id="MobiDB-lite"/>
    </source>
</evidence>
<evidence type="ECO:0000313" key="2">
    <source>
        <dbReference type="EMBL" id="OMP02797.1"/>
    </source>
</evidence>